<organism evidence="15 16">
    <name type="scientific">Candidatus Thiopontia autotrophica</name>
    <dbReference type="NCBI Taxonomy" id="2841688"/>
    <lineage>
        <taxon>Bacteria</taxon>
        <taxon>Pseudomonadati</taxon>
        <taxon>Pseudomonadota</taxon>
        <taxon>Gammaproteobacteria</taxon>
        <taxon>Candidatus Thiopontia</taxon>
    </lineage>
</organism>
<dbReference type="Pfam" id="PF00512">
    <property type="entry name" value="HisKA"/>
    <property type="match status" value="1"/>
</dbReference>
<sequence>MNSFSQNSISSYAELVAGHTTVSILILDANQRLCFLNPAAEILLGTSAQKAAGMRMSEIVDIRCDLAKGMQRISETNYPYTEREVELRLFSGESSVVDCSLIPLTEHDEDNHVLVEIQRVDEQLRLINEDRLINQTRASADLLRGLAHEIKNPLGGLRGAAQLLEGELEDESLREYTEVIIGEADRLQTLLDRMLGPSRPPRLEETNIHEVLERVRTLVTAEAGESSLQIKQDYDPSIPTIMADPDLLIQALLNIVKNAAQTLNNSGEIQLRTRILRQVTIGHKHHRLVCSLEVQDNGPGVSEELQKTIFLPMVTGRAEGTGLGLSIAQSIIHRQGGVIECNSRPGKTIFTLLIPLEE</sequence>
<evidence type="ECO:0000256" key="5">
    <source>
        <dbReference type="ARBA" id="ARBA00022741"/>
    </source>
</evidence>
<dbReference type="GO" id="GO:0005524">
    <property type="term" value="F:ATP binding"/>
    <property type="evidence" value="ECO:0007669"/>
    <property type="project" value="UniProtKB-KW"/>
</dbReference>
<dbReference type="PANTHER" id="PTHR43065">
    <property type="entry name" value="SENSOR HISTIDINE KINASE"/>
    <property type="match status" value="1"/>
</dbReference>
<dbReference type="PANTHER" id="PTHR43065:SF16">
    <property type="entry name" value="SENSORY HISTIDINE KINASE_PHOSPHATASE NTRB"/>
    <property type="match status" value="1"/>
</dbReference>
<comment type="function">
    <text evidence="10">Member of the two-component regulatory system NtrB/NtrC, which controls expression of the nitrogen-regulated (ntr) genes in response to nitrogen limitation. Under conditions of nitrogen limitation, NtrB autophosphorylates and transfers the phosphoryl group to NtrC. In the presence of nitrogen, acts as a phosphatase that dephosphorylates and inactivates NtrC.</text>
</comment>
<evidence type="ECO:0000256" key="9">
    <source>
        <dbReference type="ARBA" id="ARBA00023231"/>
    </source>
</evidence>
<evidence type="ECO:0000256" key="3">
    <source>
        <dbReference type="ARBA" id="ARBA00022553"/>
    </source>
</evidence>
<dbReference type="InterPro" id="IPR035965">
    <property type="entry name" value="PAS-like_dom_sf"/>
</dbReference>
<evidence type="ECO:0000256" key="11">
    <source>
        <dbReference type="ARBA" id="ARBA00039567"/>
    </source>
</evidence>
<dbReference type="SMART" id="SM00387">
    <property type="entry name" value="HATPase_c"/>
    <property type="match status" value="1"/>
</dbReference>
<evidence type="ECO:0000259" key="14">
    <source>
        <dbReference type="PROSITE" id="PS50109"/>
    </source>
</evidence>
<dbReference type="SUPFAM" id="SSF55785">
    <property type="entry name" value="PYP-like sensor domain (PAS domain)"/>
    <property type="match status" value="1"/>
</dbReference>
<dbReference type="CDD" id="cd00130">
    <property type="entry name" value="PAS"/>
    <property type="match status" value="1"/>
</dbReference>
<dbReference type="Gene3D" id="3.30.565.10">
    <property type="entry name" value="Histidine kinase-like ATPase, C-terminal domain"/>
    <property type="match status" value="1"/>
</dbReference>
<dbReference type="InterPro" id="IPR000014">
    <property type="entry name" value="PAS"/>
</dbReference>
<proteinExistence type="predicted"/>
<dbReference type="PRINTS" id="PR00344">
    <property type="entry name" value="BCTRLSENSOR"/>
</dbReference>
<evidence type="ECO:0000256" key="6">
    <source>
        <dbReference type="ARBA" id="ARBA00022777"/>
    </source>
</evidence>
<reference evidence="15 16" key="1">
    <citation type="submission" date="2020-08" db="EMBL/GenBank/DDBJ databases">
        <title>Bridging the membrane lipid divide: bacteria of the FCB group superphylum have the potential to synthesize archaeal ether lipids.</title>
        <authorList>
            <person name="Villanueva L."/>
            <person name="Von Meijenfeldt F.A.B."/>
            <person name="Westbye A.B."/>
            <person name="Yadav S."/>
            <person name="Hopmans E.C."/>
            <person name="Dutilh B.E."/>
            <person name="Sinninghe Damste J.S."/>
        </authorList>
    </citation>
    <scope>NUCLEOTIDE SEQUENCE [LARGE SCALE GENOMIC DNA]</scope>
    <source>
        <strain evidence="15">NIOZ-UU100</strain>
    </source>
</reference>
<dbReference type="InterPro" id="IPR004358">
    <property type="entry name" value="Sig_transdc_His_kin-like_C"/>
</dbReference>
<dbReference type="Gene3D" id="1.10.287.130">
    <property type="match status" value="1"/>
</dbReference>
<dbReference type="InterPro" id="IPR036097">
    <property type="entry name" value="HisK_dim/P_sf"/>
</dbReference>
<comment type="caution">
    <text evidence="15">The sequence shown here is derived from an EMBL/GenBank/DDBJ whole genome shotgun (WGS) entry which is preliminary data.</text>
</comment>
<keyword evidence="5" id="KW-0547">Nucleotide-binding</keyword>
<gene>
    <name evidence="15" type="ORF">H8D24_03220</name>
</gene>
<evidence type="ECO:0000256" key="4">
    <source>
        <dbReference type="ARBA" id="ARBA00022679"/>
    </source>
</evidence>
<evidence type="ECO:0000313" key="15">
    <source>
        <dbReference type="EMBL" id="MBC8519402.1"/>
    </source>
</evidence>
<dbReference type="Pfam" id="PF08448">
    <property type="entry name" value="PAS_4"/>
    <property type="match status" value="1"/>
</dbReference>
<dbReference type="NCBIfam" id="NF008293">
    <property type="entry name" value="PRK11073.1"/>
    <property type="match status" value="1"/>
</dbReference>
<dbReference type="SMART" id="SM00388">
    <property type="entry name" value="HisKA"/>
    <property type="match status" value="1"/>
</dbReference>
<dbReference type="InterPro" id="IPR003594">
    <property type="entry name" value="HATPase_dom"/>
</dbReference>
<dbReference type="GO" id="GO:0000155">
    <property type="term" value="F:phosphorelay sensor kinase activity"/>
    <property type="evidence" value="ECO:0007669"/>
    <property type="project" value="InterPro"/>
</dbReference>
<dbReference type="InterPro" id="IPR013656">
    <property type="entry name" value="PAS_4"/>
</dbReference>
<evidence type="ECO:0000256" key="1">
    <source>
        <dbReference type="ARBA" id="ARBA00000085"/>
    </source>
</evidence>
<keyword evidence="6" id="KW-0418">Kinase</keyword>
<accession>A0A8J6P7L0</accession>
<name>A0A8J6P7L0_9GAMM</name>
<dbReference type="Gene3D" id="3.30.450.20">
    <property type="entry name" value="PAS domain"/>
    <property type="match status" value="1"/>
</dbReference>
<evidence type="ECO:0000256" key="12">
    <source>
        <dbReference type="ARBA" id="ARBA00042313"/>
    </source>
</evidence>
<keyword evidence="3" id="KW-0597">Phosphoprotein</keyword>
<dbReference type="CDD" id="cd00082">
    <property type="entry name" value="HisKA"/>
    <property type="match status" value="1"/>
</dbReference>
<evidence type="ECO:0000313" key="16">
    <source>
        <dbReference type="Proteomes" id="UP000654401"/>
    </source>
</evidence>
<comment type="catalytic activity">
    <reaction evidence="1">
        <text>ATP + protein L-histidine = ADP + protein N-phospho-L-histidine.</text>
        <dbReference type="EC" id="2.7.13.3"/>
    </reaction>
</comment>
<dbReference type="InterPro" id="IPR005467">
    <property type="entry name" value="His_kinase_dom"/>
</dbReference>
<dbReference type="EC" id="2.7.13.3" evidence="2"/>
<dbReference type="SUPFAM" id="SSF47384">
    <property type="entry name" value="Homodimeric domain of signal transducing histidine kinase"/>
    <property type="match status" value="1"/>
</dbReference>
<dbReference type="AlphaFoldDB" id="A0A8J6P7L0"/>
<keyword evidence="9" id="KW-0535">Nitrogen fixation</keyword>
<dbReference type="SUPFAM" id="SSF55874">
    <property type="entry name" value="ATPase domain of HSP90 chaperone/DNA topoisomerase II/histidine kinase"/>
    <property type="match status" value="1"/>
</dbReference>
<dbReference type="InterPro" id="IPR003661">
    <property type="entry name" value="HisK_dim/P_dom"/>
</dbReference>
<keyword evidence="7" id="KW-0067">ATP-binding</keyword>
<dbReference type="InterPro" id="IPR036890">
    <property type="entry name" value="HATPase_C_sf"/>
</dbReference>
<evidence type="ECO:0000256" key="8">
    <source>
        <dbReference type="ARBA" id="ARBA00023012"/>
    </source>
</evidence>
<feature type="domain" description="Histidine kinase" evidence="14">
    <location>
        <begin position="145"/>
        <end position="358"/>
    </location>
</feature>
<evidence type="ECO:0000256" key="7">
    <source>
        <dbReference type="ARBA" id="ARBA00022840"/>
    </source>
</evidence>
<evidence type="ECO:0000256" key="2">
    <source>
        <dbReference type="ARBA" id="ARBA00012438"/>
    </source>
</evidence>
<protein>
    <recommendedName>
        <fullName evidence="11">Sensory histidine kinase/phosphatase NtrB</fullName>
        <ecNumber evidence="2">2.7.13.3</ecNumber>
    </recommendedName>
    <alternativeName>
        <fullName evidence="12">Nitrogen regulation protein NR(II)</fullName>
    </alternativeName>
    <alternativeName>
        <fullName evidence="13">Nitrogen regulator II</fullName>
    </alternativeName>
</protein>
<keyword evidence="8" id="KW-0902">Two-component regulatory system</keyword>
<dbReference type="PROSITE" id="PS50109">
    <property type="entry name" value="HIS_KIN"/>
    <property type="match status" value="1"/>
</dbReference>
<evidence type="ECO:0000256" key="13">
    <source>
        <dbReference type="ARBA" id="ARBA00043094"/>
    </source>
</evidence>
<dbReference type="Proteomes" id="UP000654401">
    <property type="component" value="Unassembled WGS sequence"/>
</dbReference>
<dbReference type="Pfam" id="PF02518">
    <property type="entry name" value="HATPase_c"/>
    <property type="match status" value="1"/>
</dbReference>
<dbReference type="EMBL" id="JACNFK010000023">
    <property type="protein sequence ID" value="MBC8519402.1"/>
    <property type="molecule type" value="Genomic_DNA"/>
</dbReference>
<evidence type="ECO:0000256" key="10">
    <source>
        <dbReference type="ARBA" id="ARBA00037696"/>
    </source>
</evidence>
<keyword evidence="4" id="KW-0808">Transferase</keyword>